<evidence type="ECO:0000256" key="3">
    <source>
        <dbReference type="ARBA" id="ARBA00022844"/>
    </source>
</evidence>
<name>A0A514D503_9VIRU</name>
<protein>
    <submittedName>
        <fullName evidence="4">Uncharacterized protein</fullName>
    </submittedName>
</protein>
<keyword evidence="3" id="KW-0946">Virion</keyword>
<accession>A0A514D503</accession>
<sequence>MGAAVAITINDGATTPVAHTFTPIGKDDKGVLWFEQTTPTPVNPLGAKRISYKQVRVLDPRNQLTGKSKAVFVVWVPTLETVSNNSAGITPPPTLAYLEESRHEFTLAERSTLQERKDTRTLAMNLLSNAQIVSAVDSLQVIY</sequence>
<dbReference type="InterPro" id="IPR015954">
    <property type="entry name" value="Phage_RNA-type_capsid"/>
</dbReference>
<comment type="subcellular location">
    <subcellularLocation>
        <location evidence="1">Virion</location>
    </subcellularLocation>
</comment>
<keyword evidence="2" id="KW-0167">Capsid protein</keyword>
<dbReference type="GO" id="GO:0019028">
    <property type="term" value="C:viral capsid"/>
    <property type="evidence" value="ECO:0007669"/>
    <property type="project" value="UniProtKB-KW"/>
</dbReference>
<evidence type="ECO:0000256" key="1">
    <source>
        <dbReference type="ARBA" id="ARBA00004328"/>
    </source>
</evidence>
<dbReference type="EMBL" id="MN034288">
    <property type="protein sequence ID" value="QDH88701.1"/>
    <property type="molecule type" value="Genomic_RNA"/>
</dbReference>
<gene>
    <name evidence="4" type="ORF">H4Bulk47485_000002</name>
</gene>
<evidence type="ECO:0000256" key="2">
    <source>
        <dbReference type="ARBA" id="ARBA00022561"/>
    </source>
</evidence>
<dbReference type="Gene3D" id="3.30.380.10">
    <property type="entry name" value="MS2 Viral Coat Protein"/>
    <property type="match status" value="1"/>
</dbReference>
<proteinExistence type="predicted"/>
<organism evidence="4">
    <name type="scientific">Leviviridae sp</name>
    <dbReference type="NCBI Taxonomy" id="2027243"/>
    <lineage>
        <taxon>Viruses</taxon>
        <taxon>Riboviria</taxon>
        <taxon>Orthornavirae</taxon>
        <taxon>Lenarviricota</taxon>
        <taxon>Leviviricetes</taxon>
        <taxon>Norzivirales</taxon>
        <taxon>Fiersviridae</taxon>
    </lineage>
</organism>
<evidence type="ECO:0000313" key="4">
    <source>
        <dbReference type="EMBL" id="QDH88701.1"/>
    </source>
</evidence>
<reference evidence="4" key="1">
    <citation type="submission" date="2019-05" db="EMBL/GenBank/DDBJ databases">
        <title>Metatranscriptomic reconstruction reveals RNA viruses with the potential to shape carbon cycling in soil.</title>
        <authorList>
            <person name="Starr E.P."/>
            <person name="Nuccio E."/>
            <person name="Pett-Ridge J."/>
            <person name="Banfield J.F."/>
            <person name="Firestone M.K."/>
        </authorList>
    </citation>
    <scope>NUCLEOTIDE SEQUENCE</scope>
    <source>
        <strain evidence="4">H4_Bulk_47_scaffold_485</strain>
    </source>
</reference>